<feature type="domain" description="IPT/TIG" evidence="1">
    <location>
        <begin position="324"/>
        <end position="410"/>
    </location>
</feature>
<evidence type="ECO:0000313" key="2">
    <source>
        <dbReference type="EMBL" id="KAA1417816.1"/>
    </source>
</evidence>
<dbReference type="EMBL" id="VUJV01000005">
    <property type="protein sequence ID" value="KAA1417816.1"/>
    <property type="molecule type" value="Genomic_DNA"/>
</dbReference>
<dbReference type="Proteomes" id="UP000325003">
    <property type="component" value="Unassembled WGS sequence"/>
</dbReference>
<dbReference type="GO" id="GO:0005975">
    <property type="term" value="P:carbohydrate metabolic process"/>
    <property type="evidence" value="ECO:0007669"/>
    <property type="project" value="UniProtKB-ARBA"/>
</dbReference>
<feature type="domain" description="IPT/TIG" evidence="1">
    <location>
        <begin position="606"/>
        <end position="706"/>
    </location>
</feature>
<dbReference type="PANTHER" id="PTHR22625:SF70">
    <property type="entry name" value="PLEXIN A, ISOFORM A"/>
    <property type="match status" value="1"/>
</dbReference>
<feature type="domain" description="IPT/TIG" evidence="1">
    <location>
        <begin position="1111"/>
        <end position="1211"/>
    </location>
</feature>
<dbReference type="CDD" id="cd00102">
    <property type="entry name" value="IPT"/>
    <property type="match status" value="4"/>
</dbReference>
<dbReference type="InterPro" id="IPR014756">
    <property type="entry name" value="Ig_E-set"/>
</dbReference>
<dbReference type="GO" id="GO:0017154">
    <property type="term" value="F:semaphorin receptor activity"/>
    <property type="evidence" value="ECO:0007669"/>
    <property type="project" value="InterPro"/>
</dbReference>
<feature type="domain" description="IPT/TIG" evidence="1">
    <location>
        <begin position="141"/>
        <end position="231"/>
    </location>
</feature>
<dbReference type="InterPro" id="IPR002909">
    <property type="entry name" value="IPT_dom"/>
</dbReference>
<feature type="domain" description="IPT/TIG" evidence="1">
    <location>
        <begin position="809"/>
        <end position="909"/>
    </location>
</feature>
<dbReference type="PANTHER" id="PTHR22625">
    <property type="entry name" value="PLEXIN"/>
    <property type="match status" value="1"/>
</dbReference>
<reference evidence="2 3" key="1">
    <citation type="submission" date="2019-09" db="EMBL/GenBank/DDBJ databases">
        <title>Nocardioides panacisoli sp. nov., isolated from the soil of a ginseng field.</title>
        <authorList>
            <person name="Cho C."/>
        </authorList>
    </citation>
    <scope>NUCLEOTIDE SEQUENCE [LARGE SCALE GENOMIC DNA]</scope>
    <source>
        <strain evidence="2 3">BN130099</strain>
    </source>
</reference>
<sequence length="1212" mass="125215">MGTNKVGIGRTTATAARGRLVTGVSAAVLAGALAILPAGPAAAVGPTISSVSPTSGATGTPVTIVGSELVNGCGPITEDGTSRVPTVTFAGVPATVTSSGPTSISVTAPSNPPGTVADIRVTDCNGAESPVVAAARFTYLRPTVTGVSPATGNPGTFVTLSGTNFTVGCTAGARPTVRFGSAEAEIPGSLSASSIVVKAPAGVHPGVYDVTVVSCAGDTSAVTSATRFTYTGPVVAGVSPAEGKASTQVNITGYGLGSGCTATVHPVVRFGTEVADPGGGSYSPASITVRAPAHADGAVDITVTDCQGDSSAITSADRFTYTRTPSVTAVTPSEGVIGAELTVTGARFTAGCTSSALPRVSIGGTDVTPTDVSATSLKVLAPPHSAGPVAVTVTDCDGDASAGATTYSYLAPTVTRVSPNAGNPGSQVTVNGTSFTSGCVTGLGVAIIDDVEVPLSDGVGPSDVALQFTVPKIGGGTYDVQIRNCQGDVSPVVAADRFTVTAPPLPKVKRVAPNKGYTGTQIEISGSGFLGGCGEPFPYPKAVFIGDREITTEPVDPNRDRIVSFTDTKVVVRVPLHSAGTVDVRVRNCSFDTSPIATAARFTYLAPKVSKVAPSKGYTGTQIEITGTGFLSGCGEPFPFPKSVFIGDTEITTEPVDPNRDRIVSFTDTKVVVRVPRRSAGTVDVRVRNCSFDTSPIATAAKFTYLAPKVTKVSPDKGYTGTQIEITGTGFLSGCGEPFPFPKAVSIGDTEITLEPFDPNRDRIVSFTDTKVVVKAPPKSAGSTVDVRVRNCSFDTSPIATAAKFTYLAPKVTKVSPDKGYTGTQIEISGSGFLGGCGEQFPFPKSVFIGDTEITTESVDPNRDRIVSFTDTKVVVKVPLRSAGTVDVRVRNCNFDTTPVVSADQFTYLAPKVTNVSPDKGYTGTQIEITGTGFLSGCGEQFPFPKSVFIGDTEITTEPVDPNRDRIVSFTDTKVVVRVPLRSVGAVDVRVRNCSFDTSPIATAAKFTYLAPKVTKVSPDKGYTGTQIEITGTGFLGGCGEQYPFPKSVFIGDTEITTEPVDPNRDRIVSFTDTKVVVRVPLRSAGTVDVRVRNCNFDTTPVVAAKFTYLAPKVTKVSPDKGYTGTQIEITGTGFLGGCGEPFPFPKSVFIGDTEITTEPVDPNRDRIVSFTDTKVVVKAPPHAPGTYNLRVRNCSFDTSAAASASTFKYLG</sequence>
<keyword evidence="3" id="KW-1185">Reference proteome</keyword>
<feature type="domain" description="IPT/TIG" evidence="1">
    <location>
        <begin position="707"/>
        <end position="808"/>
    </location>
</feature>
<protein>
    <recommendedName>
        <fullName evidence="1">IPT/TIG domain-containing protein</fullName>
    </recommendedName>
</protein>
<feature type="domain" description="IPT/TIG" evidence="1">
    <location>
        <begin position="1011"/>
        <end position="1110"/>
    </location>
</feature>
<dbReference type="AlphaFoldDB" id="A0A5B1LBJ9"/>
<dbReference type="SUPFAM" id="SSF81296">
    <property type="entry name" value="E set domains"/>
    <property type="match status" value="12"/>
</dbReference>
<evidence type="ECO:0000313" key="3">
    <source>
        <dbReference type="Proteomes" id="UP000325003"/>
    </source>
</evidence>
<feature type="domain" description="IPT/TIG" evidence="1">
    <location>
        <begin position="45"/>
        <end position="140"/>
    </location>
</feature>
<organism evidence="2 3">
    <name type="scientific">Nocardioides humilatus</name>
    <dbReference type="NCBI Taxonomy" id="2607660"/>
    <lineage>
        <taxon>Bacteria</taxon>
        <taxon>Bacillati</taxon>
        <taxon>Actinomycetota</taxon>
        <taxon>Actinomycetes</taxon>
        <taxon>Propionibacteriales</taxon>
        <taxon>Nocardioidaceae</taxon>
        <taxon>Nocardioides</taxon>
    </lineage>
</organism>
<gene>
    <name evidence="2" type="ORF">F0U44_16150</name>
</gene>
<dbReference type="CDD" id="cd00603">
    <property type="entry name" value="IPT_PCSR"/>
    <property type="match status" value="1"/>
</dbReference>
<feature type="domain" description="IPT/TIG" evidence="1">
    <location>
        <begin position="232"/>
        <end position="322"/>
    </location>
</feature>
<evidence type="ECO:0000259" key="1">
    <source>
        <dbReference type="SMART" id="SM00429"/>
    </source>
</evidence>
<dbReference type="Pfam" id="PF01833">
    <property type="entry name" value="TIG"/>
    <property type="match status" value="12"/>
</dbReference>
<dbReference type="InterPro" id="IPR031148">
    <property type="entry name" value="Plexin"/>
</dbReference>
<dbReference type="Gene3D" id="2.60.40.10">
    <property type="entry name" value="Immunoglobulins"/>
    <property type="match status" value="12"/>
</dbReference>
<accession>A0A5B1LBJ9</accession>
<comment type="caution">
    <text evidence="2">The sequence shown here is derived from an EMBL/GenBank/DDBJ whole genome shotgun (WGS) entry which is preliminary data.</text>
</comment>
<dbReference type="SMART" id="SM00429">
    <property type="entry name" value="IPT"/>
    <property type="match status" value="11"/>
</dbReference>
<feature type="domain" description="IPT/TIG" evidence="1">
    <location>
        <begin position="505"/>
        <end position="605"/>
    </location>
</feature>
<name>A0A5B1LBJ9_9ACTN</name>
<feature type="domain" description="IPT/TIG" evidence="1">
    <location>
        <begin position="910"/>
        <end position="1010"/>
    </location>
</feature>
<dbReference type="InterPro" id="IPR013783">
    <property type="entry name" value="Ig-like_fold"/>
</dbReference>
<reference evidence="2 3" key="2">
    <citation type="submission" date="2019-09" db="EMBL/GenBank/DDBJ databases">
        <authorList>
            <person name="Jin C."/>
        </authorList>
    </citation>
    <scope>NUCLEOTIDE SEQUENCE [LARGE SCALE GENOMIC DNA]</scope>
    <source>
        <strain evidence="2 3">BN130099</strain>
    </source>
</reference>
<proteinExistence type="predicted"/>